<dbReference type="PANTHER" id="PTHR20883:SF48">
    <property type="entry name" value="ECTOINE DIOXYGENASE"/>
    <property type="match status" value="1"/>
</dbReference>
<dbReference type="SUPFAM" id="SSF51197">
    <property type="entry name" value="Clavaminate synthase-like"/>
    <property type="match status" value="1"/>
</dbReference>
<proteinExistence type="predicted"/>
<dbReference type="Gene3D" id="2.60.120.620">
    <property type="entry name" value="q2cbj1_9rhob like domain"/>
    <property type="match status" value="1"/>
</dbReference>
<comment type="cofactor">
    <cofactor evidence="1">
        <name>Fe(2+)</name>
        <dbReference type="ChEBI" id="CHEBI:29033"/>
    </cofactor>
</comment>
<keyword evidence="3" id="KW-1185">Reference proteome</keyword>
<name>A0ABQ1FEP1_9SPHN</name>
<dbReference type="Proteomes" id="UP000603317">
    <property type="component" value="Unassembled WGS sequence"/>
</dbReference>
<evidence type="ECO:0000313" key="3">
    <source>
        <dbReference type="Proteomes" id="UP000603317"/>
    </source>
</evidence>
<evidence type="ECO:0000313" key="2">
    <source>
        <dbReference type="EMBL" id="GGA07150.1"/>
    </source>
</evidence>
<gene>
    <name evidence="2" type="ORF">GCM10010923_16440</name>
</gene>
<accession>A0ABQ1FEP1</accession>
<dbReference type="InterPro" id="IPR008775">
    <property type="entry name" value="Phytyl_CoA_dOase-like"/>
</dbReference>
<comment type="caution">
    <text evidence="2">The sequence shown here is derived from an EMBL/GenBank/DDBJ whole genome shotgun (WGS) entry which is preliminary data.</text>
</comment>
<evidence type="ECO:0008006" key="4">
    <source>
        <dbReference type="Google" id="ProtNLM"/>
    </source>
</evidence>
<organism evidence="2 3">
    <name type="scientific">Blastomonas marina</name>
    <dbReference type="NCBI Taxonomy" id="1867408"/>
    <lineage>
        <taxon>Bacteria</taxon>
        <taxon>Pseudomonadati</taxon>
        <taxon>Pseudomonadota</taxon>
        <taxon>Alphaproteobacteria</taxon>
        <taxon>Sphingomonadales</taxon>
        <taxon>Sphingomonadaceae</taxon>
        <taxon>Blastomonas</taxon>
    </lineage>
</organism>
<dbReference type="PANTHER" id="PTHR20883">
    <property type="entry name" value="PHYTANOYL-COA DIOXYGENASE DOMAIN CONTAINING 1"/>
    <property type="match status" value="1"/>
</dbReference>
<dbReference type="EMBL" id="BMID01000001">
    <property type="protein sequence ID" value="GGA07150.1"/>
    <property type="molecule type" value="Genomic_DNA"/>
</dbReference>
<dbReference type="RefSeq" id="WP_188642235.1">
    <property type="nucleotide sequence ID" value="NZ_BMID01000001.1"/>
</dbReference>
<reference evidence="3" key="1">
    <citation type="journal article" date="2019" name="Int. J. Syst. Evol. Microbiol.">
        <title>The Global Catalogue of Microorganisms (GCM) 10K type strain sequencing project: providing services to taxonomists for standard genome sequencing and annotation.</title>
        <authorList>
            <consortium name="The Broad Institute Genomics Platform"/>
            <consortium name="The Broad Institute Genome Sequencing Center for Infectious Disease"/>
            <person name="Wu L."/>
            <person name="Ma J."/>
        </authorList>
    </citation>
    <scope>NUCLEOTIDE SEQUENCE [LARGE SCALE GENOMIC DNA]</scope>
    <source>
        <strain evidence="3">CGMCC 1.15297</strain>
    </source>
</reference>
<evidence type="ECO:0000256" key="1">
    <source>
        <dbReference type="ARBA" id="ARBA00001954"/>
    </source>
</evidence>
<dbReference type="Pfam" id="PF05721">
    <property type="entry name" value="PhyH"/>
    <property type="match status" value="1"/>
</dbReference>
<protein>
    <recommendedName>
        <fullName evidence="4">Phytanoyl-CoA dioxygenase</fullName>
    </recommendedName>
</protein>
<sequence>MHSVRAPRRAFLGDDLQARLDRDGYVVVDALGEAAARELRAQVIRSMDGATPVNDPQGALYGTLFDPPHRANGAGIADRTLAPLVADLLDRFRYEGGYVVAKPAGAGRLDIHQHQPVTRDIFEPAVHCWLTLDDTGRNRGGLRVVPGSHAITRHVQSFDTAPYFAGFAEALESRHAVTLELRAGQAIIFERSLLHGSEPNASDDPLLRILGTAIPEESRLCILAETAPGRFEALEVGTGEIDPELYCIARENRAALQSAGFVENRNLALDETEFIALLAAGERIAPGHDPIDRIRVAHR</sequence>